<keyword evidence="4" id="KW-1185">Reference proteome</keyword>
<dbReference type="OrthoDB" id="9788100at2"/>
<evidence type="ECO:0000313" key="4">
    <source>
        <dbReference type="Proteomes" id="UP000043763"/>
    </source>
</evidence>
<dbReference type="EMBL" id="CVLB01000002">
    <property type="protein sequence ID" value="CRF34550.1"/>
    <property type="molecule type" value="Genomic_DNA"/>
</dbReference>
<sequence length="155" mass="17154">MRLDYIRPFTDASNEILQNYIKDGIKIGDITLKGDFVNASGIIAIVALSNDIVGHFIIDMELETAKKIISIMNDREIKDIDKLSLSTLQELVNLIAGLAVTKLETDGYDVDISPPVIMKSKNLEVSISDSEFLHIKLDTSIGDFNILVAVESEKE</sequence>
<dbReference type="InterPro" id="IPR028976">
    <property type="entry name" value="CheC-like_sf"/>
</dbReference>
<dbReference type="RefSeq" id="WP_048595281.1">
    <property type="nucleotide sequence ID" value="NZ_CVLB01000002.1"/>
</dbReference>
<reference evidence="4" key="1">
    <citation type="submission" date="2015-04" db="EMBL/GenBank/DDBJ databases">
        <authorList>
            <person name="Mushtaq Mamoona"/>
        </authorList>
    </citation>
    <scope>NUCLEOTIDE SEQUENCE [LARGE SCALE GENOMIC DNA]</scope>
    <source>
        <strain evidence="4">AN4859/03</strain>
    </source>
</reference>
<dbReference type="Gene3D" id="3.40.1550.10">
    <property type="entry name" value="CheC-like"/>
    <property type="match status" value="1"/>
</dbReference>
<evidence type="ECO:0000313" key="3">
    <source>
        <dbReference type="EMBL" id="CRF34550.1"/>
    </source>
</evidence>
<name>A0A0G4K911_9SPIR</name>
<accession>A0A0G4K911</accession>
<keyword evidence="1" id="KW-0145">Chemotaxis</keyword>
<dbReference type="PANTHER" id="PTHR39452:SF1">
    <property type="entry name" value="CHEY-P PHOSPHATASE CHEX"/>
    <property type="match status" value="1"/>
</dbReference>
<dbReference type="Pfam" id="PF13690">
    <property type="entry name" value="CheX"/>
    <property type="match status" value="1"/>
</dbReference>
<gene>
    <name evidence="3" type="ORF">BRSU_2094</name>
</gene>
<feature type="domain" description="Chemotaxis phosphatase CheX-like" evidence="2">
    <location>
        <begin position="42"/>
        <end position="136"/>
    </location>
</feature>
<evidence type="ECO:0000256" key="1">
    <source>
        <dbReference type="ARBA" id="ARBA00022500"/>
    </source>
</evidence>
<dbReference type="CDD" id="cd17906">
    <property type="entry name" value="CheX"/>
    <property type="match status" value="1"/>
</dbReference>
<dbReference type="Proteomes" id="UP000043763">
    <property type="component" value="Unassembled WGS sequence"/>
</dbReference>
<dbReference type="GO" id="GO:0006935">
    <property type="term" value="P:chemotaxis"/>
    <property type="evidence" value="ECO:0007669"/>
    <property type="project" value="UniProtKB-KW"/>
</dbReference>
<dbReference type="InterPro" id="IPR038756">
    <property type="entry name" value="CheX-like"/>
</dbReference>
<organism evidence="3 4">
    <name type="scientific">Brachyspira suanatina</name>
    <dbReference type="NCBI Taxonomy" id="381802"/>
    <lineage>
        <taxon>Bacteria</taxon>
        <taxon>Pseudomonadati</taxon>
        <taxon>Spirochaetota</taxon>
        <taxon>Spirochaetia</taxon>
        <taxon>Brachyspirales</taxon>
        <taxon>Brachyspiraceae</taxon>
        <taxon>Brachyspira</taxon>
    </lineage>
</organism>
<evidence type="ECO:0000259" key="2">
    <source>
        <dbReference type="Pfam" id="PF13690"/>
    </source>
</evidence>
<protein>
    <submittedName>
        <fullName evidence="3">Chemotaxis protein CheX</fullName>
    </submittedName>
</protein>
<proteinExistence type="predicted"/>
<dbReference type="PANTHER" id="PTHR39452">
    <property type="entry name" value="CHEY-P PHOSPHATASE CHEX"/>
    <property type="match status" value="1"/>
</dbReference>
<dbReference type="AlphaFoldDB" id="A0A0G4K911"/>
<dbReference type="SUPFAM" id="SSF103039">
    <property type="entry name" value="CheC-like"/>
    <property type="match status" value="1"/>
</dbReference>
<dbReference type="InterPro" id="IPR028051">
    <property type="entry name" value="CheX-like_dom"/>
</dbReference>